<dbReference type="GO" id="GO:0005506">
    <property type="term" value="F:iron ion binding"/>
    <property type="evidence" value="ECO:0007669"/>
    <property type="project" value="InterPro"/>
</dbReference>
<dbReference type="OrthoDB" id="1055148at2759"/>
<dbReference type="InterPro" id="IPR050364">
    <property type="entry name" value="Cytochrome_P450_fung"/>
</dbReference>
<keyword evidence="7 9" id="KW-0408">Iron</keyword>
<dbReference type="SUPFAM" id="SSF48264">
    <property type="entry name" value="Cytochrome P450"/>
    <property type="match status" value="1"/>
</dbReference>
<evidence type="ECO:0000256" key="11">
    <source>
        <dbReference type="SAM" id="Phobius"/>
    </source>
</evidence>
<dbReference type="InterPro" id="IPR001128">
    <property type="entry name" value="Cyt_P450"/>
</dbReference>
<keyword evidence="4 9" id="KW-0349">Heme</keyword>
<keyword evidence="11" id="KW-0812">Transmembrane</keyword>
<keyword evidence="11" id="KW-0472">Membrane</keyword>
<evidence type="ECO:0000256" key="6">
    <source>
        <dbReference type="ARBA" id="ARBA00023002"/>
    </source>
</evidence>
<dbReference type="Pfam" id="PF00067">
    <property type="entry name" value="p450"/>
    <property type="match status" value="1"/>
</dbReference>
<proteinExistence type="inferred from homology"/>
<comment type="cofactor">
    <cofactor evidence="1 9">
        <name>heme</name>
        <dbReference type="ChEBI" id="CHEBI:30413"/>
    </cofactor>
</comment>
<reference evidence="12" key="1">
    <citation type="journal article" date="2019" name="Environ. Microbiol.">
        <title>Fungal ecological strategies reflected in gene transcription - a case study of two litter decomposers.</title>
        <authorList>
            <person name="Barbi F."/>
            <person name="Kohler A."/>
            <person name="Barry K."/>
            <person name="Baskaran P."/>
            <person name="Daum C."/>
            <person name="Fauchery L."/>
            <person name="Ihrmark K."/>
            <person name="Kuo A."/>
            <person name="LaButti K."/>
            <person name="Lipzen A."/>
            <person name="Morin E."/>
            <person name="Grigoriev I.V."/>
            <person name="Henrissat B."/>
            <person name="Lindahl B."/>
            <person name="Martin F."/>
        </authorList>
    </citation>
    <scope>NUCLEOTIDE SEQUENCE</scope>
    <source>
        <strain evidence="12">JB14</strain>
    </source>
</reference>
<dbReference type="PANTHER" id="PTHR46300">
    <property type="entry name" value="P450, PUTATIVE (EUROFUNG)-RELATED-RELATED"/>
    <property type="match status" value="1"/>
</dbReference>
<dbReference type="GO" id="GO:0020037">
    <property type="term" value="F:heme binding"/>
    <property type="evidence" value="ECO:0007669"/>
    <property type="project" value="InterPro"/>
</dbReference>
<dbReference type="InterPro" id="IPR017972">
    <property type="entry name" value="Cyt_P450_CS"/>
</dbReference>
<dbReference type="GO" id="GO:0004497">
    <property type="term" value="F:monooxygenase activity"/>
    <property type="evidence" value="ECO:0007669"/>
    <property type="project" value="UniProtKB-KW"/>
</dbReference>
<dbReference type="Gene3D" id="1.10.630.10">
    <property type="entry name" value="Cytochrome P450"/>
    <property type="match status" value="1"/>
</dbReference>
<evidence type="ECO:0000256" key="9">
    <source>
        <dbReference type="PIRSR" id="PIRSR602401-1"/>
    </source>
</evidence>
<dbReference type="Proteomes" id="UP000799118">
    <property type="component" value="Unassembled WGS sequence"/>
</dbReference>
<comment type="pathway">
    <text evidence="2">Secondary metabolite biosynthesis.</text>
</comment>
<evidence type="ECO:0000256" key="2">
    <source>
        <dbReference type="ARBA" id="ARBA00005179"/>
    </source>
</evidence>
<keyword evidence="6 10" id="KW-0560">Oxidoreductase</keyword>
<evidence type="ECO:0000256" key="10">
    <source>
        <dbReference type="RuleBase" id="RU000461"/>
    </source>
</evidence>
<dbReference type="EMBL" id="ML769426">
    <property type="protein sequence ID" value="KAE9403373.1"/>
    <property type="molecule type" value="Genomic_DNA"/>
</dbReference>
<evidence type="ECO:0000256" key="5">
    <source>
        <dbReference type="ARBA" id="ARBA00022723"/>
    </source>
</evidence>
<comment type="similarity">
    <text evidence="3 10">Belongs to the cytochrome P450 family.</text>
</comment>
<evidence type="ECO:0000256" key="3">
    <source>
        <dbReference type="ARBA" id="ARBA00010617"/>
    </source>
</evidence>
<accession>A0A6A4I032</accession>
<protein>
    <submittedName>
        <fullName evidence="12">Cytochrome P450</fullName>
    </submittedName>
</protein>
<evidence type="ECO:0000313" key="13">
    <source>
        <dbReference type="Proteomes" id="UP000799118"/>
    </source>
</evidence>
<keyword evidence="8 10" id="KW-0503">Monooxygenase</keyword>
<gene>
    <name evidence="12" type="ORF">BT96DRAFT_854887</name>
</gene>
<evidence type="ECO:0000256" key="8">
    <source>
        <dbReference type="ARBA" id="ARBA00023033"/>
    </source>
</evidence>
<feature type="transmembrane region" description="Helical" evidence="11">
    <location>
        <begin position="6"/>
        <end position="24"/>
    </location>
</feature>
<keyword evidence="11" id="KW-1133">Transmembrane helix</keyword>
<evidence type="ECO:0000256" key="4">
    <source>
        <dbReference type="ARBA" id="ARBA00022617"/>
    </source>
</evidence>
<dbReference type="PROSITE" id="PS00086">
    <property type="entry name" value="CYTOCHROME_P450"/>
    <property type="match status" value="1"/>
</dbReference>
<name>A0A6A4I032_9AGAR</name>
<dbReference type="GO" id="GO:0016705">
    <property type="term" value="F:oxidoreductase activity, acting on paired donors, with incorporation or reduction of molecular oxygen"/>
    <property type="evidence" value="ECO:0007669"/>
    <property type="project" value="InterPro"/>
</dbReference>
<organism evidence="12 13">
    <name type="scientific">Gymnopus androsaceus JB14</name>
    <dbReference type="NCBI Taxonomy" id="1447944"/>
    <lineage>
        <taxon>Eukaryota</taxon>
        <taxon>Fungi</taxon>
        <taxon>Dikarya</taxon>
        <taxon>Basidiomycota</taxon>
        <taxon>Agaricomycotina</taxon>
        <taxon>Agaricomycetes</taxon>
        <taxon>Agaricomycetidae</taxon>
        <taxon>Agaricales</taxon>
        <taxon>Marasmiineae</taxon>
        <taxon>Omphalotaceae</taxon>
        <taxon>Gymnopus</taxon>
    </lineage>
</organism>
<sequence length="515" mass="57935">MENISLTTVTVTSLFAAAFVIFLFRKSSTIRFSQLPPGPRQVAFIGNVLELSVRSPWVTFSAWAKAYGPVVYASFFGDPYIIISSADVASEFLDQNSVISSARPVLTMASLTGYDKLLPLLPPDRRFKATRACLQRGLNAESVARYSQDHQNNAIIFVHRLLKTPHPEVMSEIRRCVAIGIGRITYGTEISAVTSKYVELGEQALAVFGLVTNPNYWAVDMLPILRFLPSLLPGMSFKRQSDKWRTGIVKDIVDVPFHETMEEIKHGRHLECLVSQSICDSSRSAMDEEEYLDIVKWAACSSYLGGTETSVSFLSTFFLAMLLHPNIQKRAQDEIDAITGGIRLPEFSDRQALPFIDCIFKELLRWQPPAPLVFPHILEKEHTLRSMSLPRGSVVCVNAWEILQDEINYPDPKNFHPERFLDPEVPSSFGPSFGYGRRVCPGFQLANRSLWMIMSTTLALVDITCPIDDKTGEPKTVKVEYTEGPMRQPVPFDCVINMRKNINIDESSLQRLDNI</sequence>
<keyword evidence="13" id="KW-1185">Reference proteome</keyword>
<dbReference type="InterPro" id="IPR002401">
    <property type="entry name" value="Cyt_P450_E_grp-I"/>
</dbReference>
<keyword evidence="5 9" id="KW-0479">Metal-binding</keyword>
<evidence type="ECO:0000256" key="7">
    <source>
        <dbReference type="ARBA" id="ARBA00023004"/>
    </source>
</evidence>
<evidence type="ECO:0000313" key="12">
    <source>
        <dbReference type="EMBL" id="KAE9403373.1"/>
    </source>
</evidence>
<dbReference type="InterPro" id="IPR036396">
    <property type="entry name" value="Cyt_P450_sf"/>
</dbReference>
<dbReference type="CDD" id="cd11065">
    <property type="entry name" value="CYP64-like"/>
    <property type="match status" value="1"/>
</dbReference>
<dbReference type="AlphaFoldDB" id="A0A6A4I032"/>
<feature type="binding site" description="axial binding residue" evidence="9">
    <location>
        <position position="440"/>
    </location>
    <ligand>
        <name>heme</name>
        <dbReference type="ChEBI" id="CHEBI:30413"/>
    </ligand>
    <ligandPart>
        <name>Fe</name>
        <dbReference type="ChEBI" id="CHEBI:18248"/>
    </ligandPart>
</feature>
<dbReference type="PANTHER" id="PTHR46300:SF7">
    <property type="entry name" value="P450, PUTATIVE (EUROFUNG)-RELATED"/>
    <property type="match status" value="1"/>
</dbReference>
<evidence type="ECO:0000256" key="1">
    <source>
        <dbReference type="ARBA" id="ARBA00001971"/>
    </source>
</evidence>
<dbReference type="PRINTS" id="PR00463">
    <property type="entry name" value="EP450I"/>
</dbReference>